<proteinExistence type="inferred from homology"/>
<evidence type="ECO:0000256" key="1">
    <source>
        <dbReference type="ARBA" id="ARBA00005947"/>
    </source>
</evidence>
<dbReference type="GO" id="GO:0016787">
    <property type="term" value="F:hydrolase activity"/>
    <property type="evidence" value="ECO:0007669"/>
    <property type="project" value="UniProtKB-KW"/>
</dbReference>
<dbReference type="SUPFAM" id="SSF52768">
    <property type="entry name" value="Arginase/deacetylase"/>
    <property type="match status" value="1"/>
</dbReference>
<dbReference type="InterPro" id="IPR000286">
    <property type="entry name" value="HDACs"/>
</dbReference>
<gene>
    <name evidence="4" type="ORF">SAMN02745172_01129</name>
</gene>
<dbReference type="OrthoDB" id="9808367at2"/>
<keyword evidence="5" id="KW-1185">Reference proteome</keyword>
<dbReference type="InterPro" id="IPR037138">
    <property type="entry name" value="His_deacetylse_dom_sf"/>
</dbReference>
<evidence type="ECO:0000259" key="3">
    <source>
        <dbReference type="Pfam" id="PF00850"/>
    </source>
</evidence>
<evidence type="ECO:0000313" key="5">
    <source>
        <dbReference type="Proteomes" id="UP000186406"/>
    </source>
</evidence>
<protein>
    <submittedName>
        <fullName evidence="4">Acetoin utilization deacetylase AcuC</fullName>
    </submittedName>
</protein>
<comment type="similarity">
    <text evidence="1">Belongs to the histone deacetylase family.</text>
</comment>
<dbReference type="PRINTS" id="PR01270">
    <property type="entry name" value="HDASUPER"/>
</dbReference>
<dbReference type="PANTHER" id="PTHR10625:SF19">
    <property type="entry name" value="HISTONE DEACETYLASE 12"/>
    <property type="match status" value="1"/>
</dbReference>
<dbReference type="GO" id="GO:0040029">
    <property type="term" value="P:epigenetic regulation of gene expression"/>
    <property type="evidence" value="ECO:0007669"/>
    <property type="project" value="TreeGrafter"/>
</dbReference>
<sequence>MPLPIVHHSDYHAEIGADHRFPMGKFRRLAEVLVEEGLVTGADGFHVPEPAPFEWFARVHDETYVEQVFASDVPRDVARRIGFPMTETVTRRGRMATSGTVLAARLALAHGIAANTAGGSHHARRSGGAGFCVFNDVAVAIRALLAEGRIERALVVDCDVHQGDGTAEIFSQVPEVFTLSIHAEKNYPAEKERSDLDAPLPDDTGDRDYVALVREIVPKAVVNHRPDIVFYLAGVDPHRDDKLGRLALTDAGLVERDRFVIDAVREAGVPLAAVIAGGYMDDIDLLARRHALIHRTAAEFV</sequence>
<dbReference type="STRING" id="1123029.SAMN02745172_01129"/>
<dbReference type="Pfam" id="PF00850">
    <property type="entry name" value="Hist_deacetyl"/>
    <property type="match status" value="1"/>
</dbReference>
<evidence type="ECO:0000313" key="4">
    <source>
        <dbReference type="EMBL" id="SHO62681.1"/>
    </source>
</evidence>
<dbReference type="InterPro" id="IPR044150">
    <property type="entry name" value="HDAC_classIV"/>
</dbReference>
<keyword evidence="2" id="KW-0378">Hydrolase</keyword>
<evidence type="ECO:0000256" key="2">
    <source>
        <dbReference type="ARBA" id="ARBA00022801"/>
    </source>
</evidence>
<name>A0A1M7ZCN8_9HYPH</name>
<reference evidence="4 5" key="1">
    <citation type="submission" date="2016-12" db="EMBL/GenBank/DDBJ databases">
        <authorList>
            <person name="Song W.-J."/>
            <person name="Kurnit D.M."/>
        </authorList>
    </citation>
    <scope>NUCLEOTIDE SEQUENCE [LARGE SCALE GENOMIC DNA]</scope>
    <source>
        <strain evidence="4 5">DSM 19599</strain>
    </source>
</reference>
<feature type="domain" description="Histone deacetylase" evidence="3">
    <location>
        <begin position="19"/>
        <end position="282"/>
    </location>
</feature>
<dbReference type="PANTHER" id="PTHR10625">
    <property type="entry name" value="HISTONE DEACETYLASE HDAC1-RELATED"/>
    <property type="match status" value="1"/>
</dbReference>
<dbReference type="InterPro" id="IPR023696">
    <property type="entry name" value="Ureohydrolase_dom_sf"/>
</dbReference>
<organism evidence="4 5">
    <name type="scientific">Pseudoxanthobacter soli DSM 19599</name>
    <dbReference type="NCBI Taxonomy" id="1123029"/>
    <lineage>
        <taxon>Bacteria</taxon>
        <taxon>Pseudomonadati</taxon>
        <taxon>Pseudomonadota</taxon>
        <taxon>Alphaproteobacteria</taxon>
        <taxon>Hyphomicrobiales</taxon>
        <taxon>Segnochrobactraceae</taxon>
        <taxon>Pseudoxanthobacter</taxon>
    </lineage>
</organism>
<dbReference type="GO" id="GO:0004407">
    <property type="term" value="F:histone deacetylase activity"/>
    <property type="evidence" value="ECO:0007669"/>
    <property type="project" value="InterPro"/>
</dbReference>
<dbReference type="Gene3D" id="3.40.800.20">
    <property type="entry name" value="Histone deacetylase domain"/>
    <property type="match status" value="1"/>
</dbReference>
<dbReference type="EMBL" id="FRXO01000002">
    <property type="protein sequence ID" value="SHO62681.1"/>
    <property type="molecule type" value="Genomic_DNA"/>
</dbReference>
<accession>A0A1M7ZCN8</accession>
<dbReference type="Proteomes" id="UP000186406">
    <property type="component" value="Unassembled WGS sequence"/>
</dbReference>
<dbReference type="CDD" id="cd09993">
    <property type="entry name" value="HDAC_classIV"/>
    <property type="match status" value="1"/>
</dbReference>
<dbReference type="InterPro" id="IPR023801">
    <property type="entry name" value="His_deacetylse_dom"/>
</dbReference>
<dbReference type="RefSeq" id="WP_073626456.1">
    <property type="nucleotide sequence ID" value="NZ_FRXO01000002.1"/>
</dbReference>
<dbReference type="AlphaFoldDB" id="A0A1M7ZCN8"/>